<dbReference type="RefSeq" id="XP_022395999.1">
    <property type="nucleotide sequence ID" value="XM_022549456.1"/>
</dbReference>
<protein>
    <recommendedName>
        <fullName evidence="1">ChrR-like cupin domain-containing protein</fullName>
    </recommendedName>
</protein>
<sequence>MISSTQDDRPKATAIPYRDEPLPNVPNDLVIPNVLSLDFDERLWGYFVNLPRVRKSGILSRHRHTGPVHATTLHGKWHYLEHDWWATEGSHAFEPPGDIHTLEVPDGVEEMVTLFHVTRAYIYVDPDGKPVGVEDVFSKLASAKMHYERVGLGANYVDQFIR</sequence>
<dbReference type="EMBL" id="KV878919">
    <property type="protein sequence ID" value="OJJ79301.1"/>
    <property type="molecule type" value="Genomic_DNA"/>
</dbReference>
<reference evidence="3" key="1">
    <citation type="journal article" date="2017" name="Genome Biol.">
        <title>Comparative genomics reveals high biological diversity and specific adaptations in the industrially and medically important fungal genus Aspergillus.</title>
        <authorList>
            <person name="de Vries R.P."/>
            <person name="Riley R."/>
            <person name="Wiebenga A."/>
            <person name="Aguilar-Osorio G."/>
            <person name="Amillis S."/>
            <person name="Uchima C.A."/>
            <person name="Anderluh G."/>
            <person name="Asadollahi M."/>
            <person name="Askin M."/>
            <person name="Barry K."/>
            <person name="Battaglia E."/>
            <person name="Bayram O."/>
            <person name="Benocci T."/>
            <person name="Braus-Stromeyer S.A."/>
            <person name="Caldana C."/>
            <person name="Canovas D."/>
            <person name="Cerqueira G.C."/>
            <person name="Chen F."/>
            <person name="Chen W."/>
            <person name="Choi C."/>
            <person name="Clum A."/>
            <person name="Dos Santos R.A."/>
            <person name="Damasio A.R."/>
            <person name="Diallinas G."/>
            <person name="Emri T."/>
            <person name="Fekete E."/>
            <person name="Flipphi M."/>
            <person name="Freyberg S."/>
            <person name="Gallo A."/>
            <person name="Gournas C."/>
            <person name="Habgood R."/>
            <person name="Hainaut M."/>
            <person name="Harispe M.L."/>
            <person name="Henrissat B."/>
            <person name="Hilden K.S."/>
            <person name="Hope R."/>
            <person name="Hossain A."/>
            <person name="Karabika E."/>
            <person name="Karaffa L."/>
            <person name="Karanyi Z."/>
            <person name="Krasevec N."/>
            <person name="Kuo A."/>
            <person name="Kusch H."/>
            <person name="LaButti K."/>
            <person name="Lagendijk E.L."/>
            <person name="Lapidus A."/>
            <person name="Levasseur A."/>
            <person name="Lindquist E."/>
            <person name="Lipzen A."/>
            <person name="Logrieco A.F."/>
            <person name="MacCabe A."/>
            <person name="Maekelae M.R."/>
            <person name="Malavazi I."/>
            <person name="Melin P."/>
            <person name="Meyer V."/>
            <person name="Mielnichuk N."/>
            <person name="Miskei M."/>
            <person name="Molnar A.P."/>
            <person name="Mule G."/>
            <person name="Ngan C.Y."/>
            <person name="Orejas M."/>
            <person name="Orosz E."/>
            <person name="Ouedraogo J.P."/>
            <person name="Overkamp K.M."/>
            <person name="Park H.-S."/>
            <person name="Perrone G."/>
            <person name="Piumi F."/>
            <person name="Punt P.J."/>
            <person name="Ram A.F."/>
            <person name="Ramon A."/>
            <person name="Rauscher S."/>
            <person name="Record E."/>
            <person name="Riano-Pachon D.M."/>
            <person name="Robert V."/>
            <person name="Roehrig J."/>
            <person name="Ruller R."/>
            <person name="Salamov A."/>
            <person name="Salih N.S."/>
            <person name="Samson R.A."/>
            <person name="Sandor E."/>
            <person name="Sanguinetti M."/>
            <person name="Schuetze T."/>
            <person name="Sepcic K."/>
            <person name="Shelest E."/>
            <person name="Sherlock G."/>
            <person name="Sophianopoulou V."/>
            <person name="Squina F.M."/>
            <person name="Sun H."/>
            <person name="Susca A."/>
            <person name="Todd R.B."/>
            <person name="Tsang A."/>
            <person name="Unkles S.E."/>
            <person name="van de Wiele N."/>
            <person name="van Rossen-Uffink D."/>
            <person name="Oliveira J.V."/>
            <person name="Vesth T.C."/>
            <person name="Visser J."/>
            <person name="Yu J.-H."/>
            <person name="Zhou M."/>
            <person name="Andersen M.R."/>
            <person name="Archer D.B."/>
            <person name="Baker S.E."/>
            <person name="Benoit I."/>
            <person name="Brakhage A.A."/>
            <person name="Braus G.H."/>
            <person name="Fischer R."/>
            <person name="Frisvad J.C."/>
            <person name="Goldman G.H."/>
            <person name="Houbraken J."/>
            <person name="Oakley B."/>
            <person name="Pocsi I."/>
            <person name="Scazzocchio C."/>
            <person name="Seiboth B."/>
            <person name="vanKuyk P.A."/>
            <person name="Wortman J."/>
            <person name="Dyer P.S."/>
            <person name="Grigoriev I.V."/>
        </authorList>
    </citation>
    <scope>NUCLEOTIDE SEQUENCE [LARGE SCALE GENOMIC DNA]</scope>
    <source>
        <strain evidence="3">CBS 516.65</strain>
    </source>
</reference>
<dbReference type="InterPro" id="IPR025979">
    <property type="entry name" value="ChrR-like_cupin_dom"/>
</dbReference>
<dbReference type="OrthoDB" id="3426336at2759"/>
<dbReference type="CDD" id="cd20302">
    <property type="entry name" value="cupin_DAD"/>
    <property type="match status" value="1"/>
</dbReference>
<dbReference type="VEuPathDB" id="FungiDB:ASPGLDRAFT_70181"/>
<evidence type="ECO:0000313" key="3">
    <source>
        <dbReference type="Proteomes" id="UP000184300"/>
    </source>
</evidence>
<accession>A0A1L9V5Z2</accession>
<dbReference type="GeneID" id="34465716"/>
<dbReference type="InterPro" id="IPR011051">
    <property type="entry name" value="RmlC_Cupin_sf"/>
</dbReference>
<evidence type="ECO:0000313" key="2">
    <source>
        <dbReference type="EMBL" id="OJJ79301.1"/>
    </source>
</evidence>
<name>A0A1L9V5Z2_ASPGL</name>
<evidence type="ECO:0000259" key="1">
    <source>
        <dbReference type="Pfam" id="PF12973"/>
    </source>
</evidence>
<organism evidence="2 3">
    <name type="scientific">Aspergillus glaucus CBS 516.65</name>
    <dbReference type="NCBI Taxonomy" id="1160497"/>
    <lineage>
        <taxon>Eukaryota</taxon>
        <taxon>Fungi</taxon>
        <taxon>Dikarya</taxon>
        <taxon>Ascomycota</taxon>
        <taxon>Pezizomycotina</taxon>
        <taxon>Eurotiomycetes</taxon>
        <taxon>Eurotiomycetidae</taxon>
        <taxon>Eurotiales</taxon>
        <taxon>Aspergillaceae</taxon>
        <taxon>Aspergillus</taxon>
        <taxon>Aspergillus subgen. Aspergillus</taxon>
    </lineage>
</organism>
<dbReference type="Pfam" id="PF12973">
    <property type="entry name" value="Cupin_7"/>
    <property type="match status" value="1"/>
</dbReference>
<dbReference type="Gene3D" id="2.60.120.10">
    <property type="entry name" value="Jelly Rolls"/>
    <property type="match status" value="1"/>
</dbReference>
<dbReference type="Proteomes" id="UP000184300">
    <property type="component" value="Unassembled WGS sequence"/>
</dbReference>
<dbReference type="SUPFAM" id="SSF51182">
    <property type="entry name" value="RmlC-like cupins"/>
    <property type="match status" value="1"/>
</dbReference>
<dbReference type="AlphaFoldDB" id="A0A1L9V5Z2"/>
<keyword evidence="3" id="KW-1185">Reference proteome</keyword>
<gene>
    <name evidence="2" type="ORF">ASPGLDRAFT_70181</name>
</gene>
<dbReference type="InterPro" id="IPR014710">
    <property type="entry name" value="RmlC-like_jellyroll"/>
</dbReference>
<feature type="domain" description="ChrR-like cupin" evidence="1">
    <location>
        <begin position="45"/>
        <end position="119"/>
    </location>
</feature>
<proteinExistence type="predicted"/>